<proteinExistence type="predicted"/>
<dbReference type="AlphaFoldDB" id="A0A0F9DIP0"/>
<accession>A0A0F9DIP0</accession>
<gene>
    <name evidence="2" type="ORF">LCGC14_2273030</name>
</gene>
<dbReference type="SUPFAM" id="SSF52980">
    <property type="entry name" value="Restriction endonuclease-like"/>
    <property type="match status" value="1"/>
</dbReference>
<dbReference type="Gene3D" id="3.40.1350.10">
    <property type="match status" value="1"/>
</dbReference>
<dbReference type="EMBL" id="LAZR01031463">
    <property type="protein sequence ID" value="KKL53681.1"/>
    <property type="molecule type" value="Genomic_DNA"/>
</dbReference>
<dbReference type="InterPro" id="IPR002732">
    <property type="entry name" value="Hjc"/>
</dbReference>
<dbReference type="InterPro" id="IPR011335">
    <property type="entry name" value="Restrct_endonuc-II-like"/>
</dbReference>
<dbReference type="GO" id="GO:0008821">
    <property type="term" value="F:crossover junction DNA endonuclease activity"/>
    <property type="evidence" value="ECO:0007669"/>
    <property type="project" value="UniProtKB-EC"/>
</dbReference>
<reference evidence="2" key="1">
    <citation type="journal article" date="2015" name="Nature">
        <title>Complex archaea that bridge the gap between prokaryotes and eukaryotes.</title>
        <authorList>
            <person name="Spang A."/>
            <person name="Saw J.H."/>
            <person name="Jorgensen S.L."/>
            <person name="Zaremba-Niedzwiedzka K."/>
            <person name="Martijn J."/>
            <person name="Lind A.E."/>
            <person name="van Eijk R."/>
            <person name="Schleper C."/>
            <person name="Guy L."/>
            <person name="Ettema T.J."/>
        </authorList>
    </citation>
    <scope>NUCLEOTIDE SEQUENCE</scope>
</reference>
<dbReference type="Pfam" id="PF01870">
    <property type="entry name" value="Hjc"/>
    <property type="match status" value="1"/>
</dbReference>
<organism evidence="2">
    <name type="scientific">marine sediment metagenome</name>
    <dbReference type="NCBI Taxonomy" id="412755"/>
    <lineage>
        <taxon>unclassified sequences</taxon>
        <taxon>metagenomes</taxon>
        <taxon>ecological metagenomes</taxon>
    </lineage>
</organism>
<dbReference type="GO" id="GO:0003676">
    <property type="term" value="F:nucleic acid binding"/>
    <property type="evidence" value="ECO:0007669"/>
    <property type="project" value="InterPro"/>
</dbReference>
<protein>
    <submittedName>
        <fullName evidence="2">Uncharacterized protein</fullName>
    </submittedName>
</protein>
<comment type="caution">
    <text evidence="2">The sequence shown here is derived from an EMBL/GenBank/DDBJ whole genome shotgun (WGS) entry which is preliminary data.</text>
</comment>
<name>A0A0F9DIP0_9ZZZZ</name>
<comment type="catalytic activity">
    <reaction evidence="1">
        <text>Endonucleolytic cleavage at a junction such as a reciprocal single-stranded crossover between two homologous DNA duplexes (Holliday junction).</text>
        <dbReference type="EC" id="3.1.21.10"/>
    </reaction>
</comment>
<evidence type="ECO:0000256" key="1">
    <source>
        <dbReference type="ARBA" id="ARBA00029354"/>
    </source>
</evidence>
<evidence type="ECO:0000313" key="2">
    <source>
        <dbReference type="EMBL" id="KKL53681.1"/>
    </source>
</evidence>
<dbReference type="InterPro" id="IPR011856">
    <property type="entry name" value="tRNA_endonuc-like_dom_sf"/>
</dbReference>
<sequence>MSKAKGARTERKAKKVLEAAGYFVIKAGASLGEWDLVALGKKQCRLIQVKTNRRPGRVEMEQMREFKSPNYATKELWVWKDYAREPIIEEL</sequence>